<reference evidence="2 3" key="1">
    <citation type="submission" date="2020-01" db="EMBL/GenBank/DDBJ databases">
        <title>Genome sequencing of strain KACC 21265.</title>
        <authorList>
            <person name="Heo J."/>
            <person name="Kim S.-J."/>
            <person name="Kim J.-S."/>
            <person name="Hong S.-B."/>
            <person name="Kwon S.-W."/>
        </authorList>
    </citation>
    <scope>NUCLEOTIDE SEQUENCE [LARGE SCALE GENOMIC DNA]</scope>
    <source>
        <strain evidence="2 3">KACC 21265</strain>
    </source>
</reference>
<feature type="region of interest" description="Disordered" evidence="1">
    <location>
        <begin position="399"/>
        <end position="429"/>
    </location>
</feature>
<sequence length="429" mass="48360">MVFDLASNSSHGATPTAATFASLAAGLLWRSASQTSMETASRPFSDARGPKQELSDEMTALLGLKSSAAIKDDAIFGAGQPDQKPRISQNDIKPEARRTSRTKRASPYLQNRLDTALRYALAGFDQQFGRHNPNLPAAPDSFSQLAFDKGLEYGGTIRGTLNSAEYTLMHSNENSQLRQVLEDWVTVYAYAHATAGDLYRWDYYKIIGWARREVAQIDAQADDDVGEKRRLEAYHAGKNSEIAISRTRGIIGALWAYPNEADMNRFAPCGKPVYVFDWIDKNALKYQFIVRLPDPDKCLGDASTDEAYMVSRRLWRGSQNEIFRKEDAVHMPRGVILRVSSNEVAQNCGPDNILIRKVSMFNPFYKIPLCPPYVPPYKHWRDSMKSSLVTEYERKHKRGLSEQDVFSANQRQPTVQPQQRVDRLPRPSA</sequence>
<organism evidence="2 3">
    <name type="scientific">Xylophilus rhododendri</name>
    <dbReference type="NCBI Taxonomy" id="2697032"/>
    <lineage>
        <taxon>Bacteria</taxon>
        <taxon>Pseudomonadati</taxon>
        <taxon>Pseudomonadota</taxon>
        <taxon>Betaproteobacteria</taxon>
        <taxon>Burkholderiales</taxon>
        <taxon>Xylophilus</taxon>
    </lineage>
</organism>
<evidence type="ECO:0000256" key="1">
    <source>
        <dbReference type="SAM" id="MobiDB-lite"/>
    </source>
</evidence>
<protein>
    <submittedName>
        <fullName evidence="2">Uncharacterized protein</fullName>
    </submittedName>
</protein>
<keyword evidence="3" id="KW-1185">Reference proteome</keyword>
<feature type="compositionally biased region" description="Low complexity" evidence="1">
    <location>
        <begin position="410"/>
        <end position="419"/>
    </location>
</feature>
<accession>A0A857IZN1</accession>
<proteinExistence type="predicted"/>
<dbReference type="EMBL" id="CP047650">
    <property type="protein sequence ID" value="QHI96926.1"/>
    <property type="molecule type" value="Genomic_DNA"/>
</dbReference>
<gene>
    <name evidence="2" type="ORF">GT347_02335</name>
</gene>
<evidence type="ECO:0000313" key="2">
    <source>
        <dbReference type="EMBL" id="QHI96926.1"/>
    </source>
</evidence>
<dbReference type="AlphaFoldDB" id="A0A857IZN1"/>
<evidence type="ECO:0000313" key="3">
    <source>
        <dbReference type="Proteomes" id="UP000464787"/>
    </source>
</evidence>
<dbReference type="RefSeq" id="WP_160550444.1">
    <property type="nucleotide sequence ID" value="NZ_CP047650.1"/>
</dbReference>
<name>A0A857IZN1_9BURK</name>
<dbReference type="KEGG" id="xyk:GT347_02335"/>
<dbReference type="Proteomes" id="UP000464787">
    <property type="component" value="Chromosome"/>
</dbReference>
<feature type="compositionally biased region" description="Basic and acidic residues" evidence="1">
    <location>
        <begin position="420"/>
        <end position="429"/>
    </location>
</feature>
<feature type="region of interest" description="Disordered" evidence="1">
    <location>
        <begin position="76"/>
        <end position="105"/>
    </location>
</feature>